<feature type="transmembrane region" description="Helical" evidence="2">
    <location>
        <begin position="39"/>
        <end position="61"/>
    </location>
</feature>
<protein>
    <submittedName>
        <fullName evidence="3">Uncharacterized protein</fullName>
    </submittedName>
</protein>
<proteinExistence type="predicted"/>
<name>A0A9X4L5R8_9STAP</name>
<dbReference type="Proteomes" id="UP001152422">
    <property type="component" value="Unassembled WGS sequence"/>
</dbReference>
<dbReference type="KEGG" id="seqo:SE1039_25340"/>
<keyword evidence="2" id="KW-1133">Transmembrane helix</keyword>
<dbReference type="RefSeq" id="WP_002506318.1">
    <property type="nucleotide sequence ID" value="NZ_CP013114.1"/>
</dbReference>
<reference evidence="4" key="3">
    <citation type="submission" date="2023-03" db="EMBL/GenBank/DDBJ databases">
        <authorList>
            <person name="Vazquez L."/>
            <person name="Rodriguez J."/>
            <person name="Mayo B."/>
            <person name="Florez A.B."/>
        </authorList>
    </citation>
    <scope>NUCLEOTIDE SEQUENCE</scope>
    <source>
        <strain evidence="4">5A3I</strain>
    </source>
</reference>
<accession>A0A9X4L5R8</accession>
<keyword evidence="2" id="KW-0812">Transmembrane</keyword>
<organism evidence="3 5">
    <name type="scientific">Staphylococcus equorum</name>
    <dbReference type="NCBI Taxonomy" id="246432"/>
    <lineage>
        <taxon>Bacteria</taxon>
        <taxon>Bacillati</taxon>
        <taxon>Bacillota</taxon>
        <taxon>Bacilli</taxon>
        <taxon>Bacillales</taxon>
        <taxon>Staphylococcaceae</taxon>
        <taxon>Staphylococcus</taxon>
    </lineage>
</organism>
<evidence type="ECO:0000313" key="3">
    <source>
        <dbReference type="EMBL" id="MDG0846905.1"/>
    </source>
</evidence>
<gene>
    <name evidence="3" type="ORF">M4L89_11780</name>
    <name evidence="4" type="ORF">P1A27_00395</name>
</gene>
<comment type="caution">
    <text evidence="3">The sequence shown here is derived from an EMBL/GenBank/DDBJ whole genome shotgun (WGS) entry which is preliminary data.</text>
</comment>
<evidence type="ECO:0000313" key="5">
    <source>
        <dbReference type="Proteomes" id="UP001152422"/>
    </source>
</evidence>
<keyword evidence="5" id="KW-1185">Reference proteome</keyword>
<sequence length="62" mass="7390">MSENINEKEELDQINKQIEEELNEYDAEKDQQKAKKEFLTLKFFGTSIILTFMIFSIVKLFV</sequence>
<evidence type="ECO:0000313" key="4">
    <source>
        <dbReference type="EMBL" id="MDK9864429.1"/>
    </source>
</evidence>
<dbReference type="Proteomes" id="UP001174037">
    <property type="component" value="Unassembled WGS sequence"/>
</dbReference>
<dbReference type="EMBL" id="JAMBQA010000007">
    <property type="protein sequence ID" value="MDG0846905.1"/>
    <property type="molecule type" value="Genomic_DNA"/>
</dbReference>
<keyword evidence="1" id="KW-0175">Coiled coil</keyword>
<reference evidence="4" key="2">
    <citation type="journal article" date="2023" name="Int. J. Mol. Sci.">
        <title>Antibiotic Resistance/Susceptibility Profiles of Staphylococcus equorum Strains from Cheese, and Genome Analysis for Antibiotic Resistance Genes.</title>
        <authorList>
            <person name="Vazquez L."/>
            <person name="Srednik M.E."/>
            <person name="Rodriguez J."/>
            <person name="Florez A.B."/>
            <person name="Mayo B."/>
        </authorList>
    </citation>
    <scope>NUCLEOTIDE SEQUENCE</scope>
    <source>
        <strain evidence="4">5A3I</strain>
    </source>
</reference>
<evidence type="ECO:0000256" key="2">
    <source>
        <dbReference type="SAM" id="Phobius"/>
    </source>
</evidence>
<evidence type="ECO:0000256" key="1">
    <source>
        <dbReference type="SAM" id="Coils"/>
    </source>
</evidence>
<keyword evidence="2" id="KW-0472">Membrane</keyword>
<dbReference type="AlphaFoldDB" id="A0A9X4L5R8"/>
<feature type="coiled-coil region" evidence="1">
    <location>
        <begin position="1"/>
        <end position="42"/>
    </location>
</feature>
<dbReference type="EMBL" id="JARGCK010000001">
    <property type="protein sequence ID" value="MDK9864429.1"/>
    <property type="molecule type" value="Genomic_DNA"/>
</dbReference>
<reference evidence="3" key="1">
    <citation type="submission" date="2022-05" db="EMBL/GenBank/DDBJ databases">
        <title>Comparative genomics of Staphylococcus equorum isolates.</title>
        <authorList>
            <person name="Luelf R.H."/>
        </authorList>
    </citation>
    <scope>NUCLEOTIDE SEQUENCE</scope>
    <source>
        <strain evidence="3">TMW 2.2497</strain>
    </source>
</reference>